<keyword evidence="9 18" id="KW-1133">Transmembrane helix</keyword>
<evidence type="ECO:0000256" key="10">
    <source>
        <dbReference type="ARBA" id="ARBA00023006"/>
    </source>
</evidence>
<organism evidence="22 23">
    <name type="scientific">Erinaceus europaeus</name>
    <name type="common">Western European hedgehog</name>
    <dbReference type="NCBI Taxonomy" id="9365"/>
    <lineage>
        <taxon>Eukaryota</taxon>
        <taxon>Metazoa</taxon>
        <taxon>Chordata</taxon>
        <taxon>Craniata</taxon>
        <taxon>Vertebrata</taxon>
        <taxon>Euteleostomi</taxon>
        <taxon>Mammalia</taxon>
        <taxon>Eutheria</taxon>
        <taxon>Laurasiatheria</taxon>
        <taxon>Eulipotyphla</taxon>
        <taxon>Erinaceidae</taxon>
        <taxon>Erinaceinae</taxon>
        <taxon>Erinaceus</taxon>
    </lineage>
</organism>
<keyword evidence="12 17" id="KW-1015">Disulfide bond</keyword>
<dbReference type="PANTHER" id="PTHR11506:SF6">
    <property type="entry name" value="LYSOSOME-ASSOCIATED MEMBRANE GLYCOPROTEIN 2"/>
    <property type="match status" value="1"/>
</dbReference>
<evidence type="ECO:0000256" key="7">
    <source>
        <dbReference type="ARBA" id="ARBA00022729"/>
    </source>
</evidence>
<sequence length="411" mass="45283">MVCFRLSWVPGSVLFSLCLILGAVPSYALEVNLTDSENATCLYAKWQMNFTVTYETTNKEYKNVTIFEHGSPTYAGSVCKDDHNRSVIEVQFVPGFSWTVNFTKDSSNYLIDGILISYNTTENSTFPNAKDKGVQTVYYPVGYTVPLNNIFRCSSLLPVDEKNVVHNYWDVHVQAFVENGTVSTKEFVCAEDKASTTVAPIVPTTATPAPTTPTPKKPEVGHYVVTNGNGTCLLATMGLQLNITQDKVVSIININPNTTDFSGSCQPQSALLRLNSSSIQYLDFVFALKNDNRFYLKEVNASMNLANGSVFSTANNNLSYWDAPIGSSYMCNKEQTVQVSETFHINTFSLRVQPFNVAGGKYSTAEECSADSDLSFLIPVAVGVALGFLIIVVFISYMIGRRKSRTGYQSV</sequence>
<evidence type="ECO:0000259" key="21">
    <source>
        <dbReference type="Pfam" id="PF21222"/>
    </source>
</evidence>
<keyword evidence="8" id="KW-0967">Endosome</keyword>
<feature type="transmembrane region" description="Helical" evidence="18">
    <location>
        <begin position="376"/>
        <end position="399"/>
    </location>
</feature>
<gene>
    <name evidence="23" type="primary">LAMP2</name>
</gene>
<comment type="similarity">
    <text evidence="17">Belongs to the LAMP family.</text>
</comment>
<feature type="signal peptide" evidence="19">
    <location>
        <begin position="1"/>
        <end position="28"/>
    </location>
</feature>
<evidence type="ECO:0000256" key="15">
    <source>
        <dbReference type="ARBA" id="ARBA00023329"/>
    </source>
</evidence>
<dbReference type="InterPro" id="IPR048524">
    <property type="entry name" value="Lamp2-like_TM"/>
</dbReference>
<keyword evidence="14 17" id="KW-0458">Lysosome</keyword>
<dbReference type="InterPro" id="IPR002000">
    <property type="entry name" value="Lysosome-assoc_membr_glycop"/>
</dbReference>
<evidence type="ECO:0000256" key="5">
    <source>
        <dbReference type="ARBA" id="ARBA00022475"/>
    </source>
</evidence>
<comment type="subcellular location">
    <subcellularLocation>
        <location evidence="1">Cell membrane</location>
        <topology evidence="1">Single-pass type I membrane protein</topology>
    </subcellularLocation>
    <subcellularLocation>
        <location evidence="4">Cytoplasmic vesicle</location>
        <location evidence="4">Autophagosome membrane</location>
    </subcellularLocation>
    <subcellularLocation>
        <location evidence="3">Endosome membrane</location>
        <topology evidence="3">Single-pass type I membrane protein</topology>
    </subcellularLocation>
    <subcellularLocation>
        <location evidence="2 17">Lysosome membrane</location>
        <topology evidence="2 17">Single-pass type I membrane protein</topology>
    </subcellularLocation>
</comment>
<feature type="disulfide bond" evidence="17">
    <location>
        <begin position="153"/>
        <end position="189"/>
    </location>
</feature>
<keyword evidence="6 17" id="KW-0812">Transmembrane</keyword>
<evidence type="ECO:0000256" key="8">
    <source>
        <dbReference type="ARBA" id="ARBA00022753"/>
    </source>
</evidence>
<dbReference type="Proteomes" id="UP001652624">
    <property type="component" value="Chromosome X"/>
</dbReference>
<feature type="disulfide bond" evidence="17">
    <location>
        <begin position="331"/>
        <end position="368"/>
    </location>
</feature>
<dbReference type="PANTHER" id="PTHR11506">
    <property type="entry name" value="LYSOSOME-ASSOCIATED MEMBRANE GLYCOPROTEIN"/>
    <property type="match status" value="1"/>
</dbReference>
<dbReference type="InterPro" id="IPR048528">
    <property type="entry name" value="Lamp2-like_luminal"/>
</dbReference>
<keyword evidence="15" id="KW-0968">Cytoplasmic vesicle</keyword>
<evidence type="ECO:0000256" key="13">
    <source>
        <dbReference type="ARBA" id="ARBA00023180"/>
    </source>
</evidence>
<keyword evidence="7 19" id="KW-0732">Signal</keyword>
<evidence type="ECO:0000313" key="22">
    <source>
        <dbReference type="Proteomes" id="UP001652624"/>
    </source>
</evidence>
<evidence type="ECO:0000256" key="19">
    <source>
        <dbReference type="SAM" id="SignalP"/>
    </source>
</evidence>
<proteinExistence type="inferred from homology"/>
<keyword evidence="22" id="KW-1185">Reference proteome</keyword>
<evidence type="ECO:0000256" key="11">
    <source>
        <dbReference type="ARBA" id="ARBA00023136"/>
    </source>
</evidence>
<evidence type="ECO:0000256" key="3">
    <source>
        <dbReference type="ARBA" id="ARBA00004530"/>
    </source>
</evidence>
<keyword evidence="10" id="KW-0072">Autophagy</keyword>
<dbReference type="Pfam" id="PF21222">
    <property type="entry name" value="Lamp2_2nd"/>
    <property type="match status" value="1"/>
</dbReference>
<evidence type="ECO:0000256" key="2">
    <source>
        <dbReference type="ARBA" id="ARBA00004352"/>
    </source>
</evidence>
<reference evidence="23" key="1">
    <citation type="submission" date="2025-08" db="UniProtKB">
        <authorList>
            <consortium name="RefSeq"/>
        </authorList>
    </citation>
    <scope>IDENTIFICATION</scope>
</reference>
<feature type="chain" id="PRO_5047354397" description="Lysosome-associated membrane glycoprotein 2" evidence="19">
    <location>
        <begin position="29"/>
        <end position="411"/>
    </location>
</feature>
<keyword evidence="5" id="KW-1003">Cell membrane</keyword>
<evidence type="ECO:0000313" key="23">
    <source>
        <dbReference type="RefSeq" id="XP_060038976.1"/>
    </source>
</evidence>
<feature type="domain" description="Lysosome-associated membrane glycoprotein 2-like transmembrane" evidence="21">
    <location>
        <begin position="378"/>
        <end position="409"/>
    </location>
</feature>
<comment type="caution">
    <text evidence="17">Lacks conserved residue(s) required for the propagation of feature annotation.</text>
</comment>
<dbReference type="RefSeq" id="XP_060038976.1">
    <property type="nucleotide sequence ID" value="XM_060182993.1"/>
</dbReference>
<evidence type="ECO:0000256" key="9">
    <source>
        <dbReference type="ARBA" id="ARBA00022989"/>
    </source>
</evidence>
<dbReference type="PROSITE" id="PS51407">
    <property type="entry name" value="LAMP_3"/>
    <property type="match status" value="1"/>
</dbReference>
<accession>A0ABM3WQY9</accession>
<dbReference type="PRINTS" id="PR00336">
    <property type="entry name" value="LYSASSOCTDMP"/>
</dbReference>
<evidence type="ECO:0000256" key="12">
    <source>
        <dbReference type="ARBA" id="ARBA00023157"/>
    </source>
</evidence>
<evidence type="ECO:0000256" key="18">
    <source>
        <dbReference type="SAM" id="Phobius"/>
    </source>
</evidence>
<keyword evidence="13" id="KW-0325">Glycoprotein</keyword>
<evidence type="ECO:0000256" key="14">
    <source>
        <dbReference type="ARBA" id="ARBA00023228"/>
    </source>
</evidence>
<evidence type="ECO:0000256" key="17">
    <source>
        <dbReference type="PROSITE-ProRule" id="PRU00740"/>
    </source>
</evidence>
<dbReference type="InterPro" id="IPR018134">
    <property type="entry name" value="LAMP_CS"/>
</dbReference>
<evidence type="ECO:0000256" key="16">
    <source>
        <dbReference type="ARBA" id="ARBA00074380"/>
    </source>
</evidence>
<evidence type="ECO:0000256" key="1">
    <source>
        <dbReference type="ARBA" id="ARBA00004251"/>
    </source>
</evidence>
<evidence type="ECO:0000256" key="6">
    <source>
        <dbReference type="ARBA" id="ARBA00022692"/>
    </source>
</evidence>
<feature type="domain" description="Lysosome-associated membrane glycoprotein 2-like luminal" evidence="20">
    <location>
        <begin position="218"/>
        <end position="357"/>
    </location>
</feature>
<evidence type="ECO:0000256" key="4">
    <source>
        <dbReference type="ARBA" id="ARBA00004652"/>
    </source>
</evidence>
<protein>
    <recommendedName>
        <fullName evidence="16">Lysosome-associated membrane glycoprotein 2</fullName>
    </recommendedName>
</protein>
<keyword evidence="11 17" id="KW-0472">Membrane</keyword>
<dbReference type="GeneID" id="103120013"/>
<dbReference type="Pfam" id="PF01299">
    <property type="entry name" value="Lamp2-like_luminal"/>
    <property type="match status" value="1"/>
</dbReference>
<dbReference type="Gene3D" id="2.40.160.110">
    <property type="match status" value="2"/>
</dbReference>
<evidence type="ECO:0000259" key="20">
    <source>
        <dbReference type="Pfam" id="PF01299"/>
    </source>
</evidence>
<name>A0ABM3WQY9_ERIEU</name>
<dbReference type="PROSITE" id="PS00310">
    <property type="entry name" value="LAMP_1"/>
    <property type="match status" value="1"/>
</dbReference>